<gene>
    <name evidence="1" type="ORF">RFI_26045</name>
</gene>
<reference evidence="1 2" key="1">
    <citation type="journal article" date="2013" name="Curr. Biol.">
        <title>The Genome of the Foraminiferan Reticulomyxa filosa.</title>
        <authorList>
            <person name="Glockner G."/>
            <person name="Hulsmann N."/>
            <person name="Schleicher M."/>
            <person name="Noegel A.A."/>
            <person name="Eichinger L."/>
            <person name="Gallinger C."/>
            <person name="Pawlowski J."/>
            <person name="Sierra R."/>
            <person name="Euteneuer U."/>
            <person name="Pillet L."/>
            <person name="Moustafa A."/>
            <person name="Platzer M."/>
            <person name="Groth M."/>
            <person name="Szafranski K."/>
            <person name="Schliwa M."/>
        </authorList>
    </citation>
    <scope>NUCLEOTIDE SEQUENCE [LARGE SCALE GENOMIC DNA]</scope>
</reference>
<protein>
    <submittedName>
        <fullName evidence="1">Uncharacterized protein</fullName>
    </submittedName>
</protein>
<dbReference type="Proteomes" id="UP000023152">
    <property type="component" value="Unassembled WGS sequence"/>
</dbReference>
<name>X6MBT6_RETFI</name>
<proteinExistence type="predicted"/>
<evidence type="ECO:0000313" key="1">
    <source>
        <dbReference type="EMBL" id="ETO11329.1"/>
    </source>
</evidence>
<keyword evidence="2" id="KW-1185">Reference proteome</keyword>
<organism evidence="1 2">
    <name type="scientific">Reticulomyxa filosa</name>
    <dbReference type="NCBI Taxonomy" id="46433"/>
    <lineage>
        <taxon>Eukaryota</taxon>
        <taxon>Sar</taxon>
        <taxon>Rhizaria</taxon>
        <taxon>Retaria</taxon>
        <taxon>Foraminifera</taxon>
        <taxon>Monothalamids</taxon>
        <taxon>Reticulomyxidae</taxon>
        <taxon>Reticulomyxa</taxon>
    </lineage>
</organism>
<dbReference type="EMBL" id="ASPP01022569">
    <property type="protein sequence ID" value="ETO11329.1"/>
    <property type="molecule type" value="Genomic_DNA"/>
</dbReference>
<comment type="caution">
    <text evidence="1">The sequence shown here is derived from an EMBL/GenBank/DDBJ whole genome shotgun (WGS) entry which is preliminary data.</text>
</comment>
<sequence length="104" mass="12065">MAQSTESIFGTDQNRRGDYTFGKGKILYYKPSKGYPTPEDAKRKPASELHLEHVYGFNGGALANKYYRYKQHLIAKDGQVKKKEKNKIKYYDICILIIIKIKMI</sequence>
<dbReference type="AlphaFoldDB" id="X6MBT6"/>
<evidence type="ECO:0000313" key="2">
    <source>
        <dbReference type="Proteomes" id="UP000023152"/>
    </source>
</evidence>
<accession>X6MBT6</accession>